<sequence length="70" mass="7932">MAAVNLTADELALISASLRYWRDEMAQAGHANQQYYFDRAPIPSFDAKQIESLIDRLQSSNESSTRKENP</sequence>
<dbReference type="Proteomes" id="UP001239462">
    <property type="component" value="Unassembled WGS sequence"/>
</dbReference>
<proteinExistence type="predicted"/>
<keyword evidence="2" id="KW-1185">Reference proteome</keyword>
<gene>
    <name evidence="1" type="ORF">QTN89_06795</name>
</gene>
<evidence type="ECO:0000313" key="2">
    <source>
        <dbReference type="Proteomes" id="UP001239462"/>
    </source>
</evidence>
<dbReference type="EMBL" id="JASZZN010000004">
    <property type="protein sequence ID" value="MDM4015132.1"/>
    <property type="molecule type" value="Genomic_DNA"/>
</dbReference>
<dbReference type="RefSeq" id="WP_289162643.1">
    <property type="nucleotide sequence ID" value="NZ_JASZZN010000004.1"/>
</dbReference>
<protein>
    <submittedName>
        <fullName evidence="1">Uncharacterized protein</fullName>
    </submittedName>
</protein>
<evidence type="ECO:0000313" key="1">
    <source>
        <dbReference type="EMBL" id="MDM4015132.1"/>
    </source>
</evidence>
<reference evidence="1 2" key="1">
    <citation type="submission" date="2023-06" db="EMBL/GenBank/DDBJ databases">
        <title>Roseiconus lacunae JC819 isolated from Gulf of Mannar region, Tamil Nadu.</title>
        <authorList>
            <person name="Pk S."/>
            <person name="Ch S."/>
            <person name="Ch V.R."/>
        </authorList>
    </citation>
    <scope>NUCLEOTIDE SEQUENCE [LARGE SCALE GENOMIC DNA]</scope>
    <source>
        <strain evidence="1 2">JC819</strain>
    </source>
</reference>
<comment type="caution">
    <text evidence="1">The sequence shown here is derived from an EMBL/GenBank/DDBJ whole genome shotgun (WGS) entry which is preliminary data.</text>
</comment>
<name>A0ABT7PF60_9BACT</name>
<accession>A0ABT7PF60</accession>
<organism evidence="1 2">
    <name type="scientific">Roseiconus lacunae</name>
    <dbReference type="NCBI Taxonomy" id="2605694"/>
    <lineage>
        <taxon>Bacteria</taxon>
        <taxon>Pseudomonadati</taxon>
        <taxon>Planctomycetota</taxon>
        <taxon>Planctomycetia</taxon>
        <taxon>Pirellulales</taxon>
        <taxon>Pirellulaceae</taxon>
        <taxon>Roseiconus</taxon>
    </lineage>
</organism>